<dbReference type="InterPro" id="IPR002797">
    <property type="entry name" value="Polysacc_synth"/>
</dbReference>
<evidence type="ECO:0000256" key="3">
    <source>
        <dbReference type="ARBA" id="ARBA00022692"/>
    </source>
</evidence>
<feature type="transmembrane region" description="Helical" evidence="6">
    <location>
        <begin position="12"/>
        <end position="33"/>
    </location>
</feature>
<comment type="subcellular location">
    <subcellularLocation>
        <location evidence="1">Cell membrane</location>
        <topology evidence="1">Multi-pass membrane protein</topology>
    </subcellularLocation>
</comment>
<dbReference type="InterPro" id="IPR050833">
    <property type="entry name" value="Poly_Biosynth_Transport"/>
</dbReference>
<dbReference type="PANTHER" id="PTHR30250">
    <property type="entry name" value="PST FAMILY PREDICTED COLANIC ACID TRANSPORTER"/>
    <property type="match status" value="1"/>
</dbReference>
<feature type="non-terminal residue" evidence="7">
    <location>
        <position position="352"/>
    </location>
</feature>
<protein>
    <recommendedName>
        <fullName evidence="8">Polysaccharide biosynthesis protein</fullName>
    </recommendedName>
</protein>
<evidence type="ECO:0000256" key="4">
    <source>
        <dbReference type="ARBA" id="ARBA00022989"/>
    </source>
</evidence>
<evidence type="ECO:0000256" key="5">
    <source>
        <dbReference type="ARBA" id="ARBA00023136"/>
    </source>
</evidence>
<keyword evidence="4 6" id="KW-1133">Transmembrane helix</keyword>
<evidence type="ECO:0008006" key="8">
    <source>
        <dbReference type="Google" id="ProtNLM"/>
    </source>
</evidence>
<feature type="transmembrane region" description="Helical" evidence="6">
    <location>
        <begin position="175"/>
        <end position="194"/>
    </location>
</feature>
<keyword evidence="5 6" id="KW-0472">Membrane</keyword>
<evidence type="ECO:0000256" key="1">
    <source>
        <dbReference type="ARBA" id="ARBA00004651"/>
    </source>
</evidence>
<dbReference type="Proteomes" id="UP000886381">
    <property type="component" value="Unassembled WGS sequence"/>
</dbReference>
<comment type="caution">
    <text evidence="7">The sequence shown here is derived from an EMBL/GenBank/DDBJ whole genome shotgun (WGS) entry which is preliminary data.</text>
</comment>
<keyword evidence="3 6" id="KW-0812">Transmembrane</keyword>
<evidence type="ECO:0000256" key="6">
    <source>
        <dbReference type="SAM" id="Phobius"/>
    </source>
</evidence>
<dbReference type="GO" id="GO:0005886">
    <property type="term" value="C:plasma membrane"/>
    <property type="evidence" value="ECO:0007669"/>
    <property type="project" value="UniProtKB-SubCell"/>
</dbReference>
<sequence length="352" mass="39982">MGFGVRKGMLYNLLGLGISGIAIFLFNILAGRFLGPEKYGVVAVFYSSLVTVQTLIGGGFRDVVVKYISHHEEEKPRLEGILYSVLLISLLFFVIFLLIFLILREVITTKLFEGKDLYLLFFLFASFLIPLFWILNSFFEGIRKFNVSALNLVIFHSFFPLMFLIFYIAHFPQPAGTLLGISLAPIFPLFYLFFKLNKEGIHPFKVRKKEWLKAIFKASIVLTLANFFDIFIFRSPPILAKLTAKNSAQIAGFIGAFLSILSIVRTASIALFSSLLPNLNRAIQGNNIPLAKRYIRNSYIFIGSLGLLVVIFFGLTGPWVLKLFYGTKYIMSQRVTIFFSLFLVFYLLARLS</sequence>
<keyword evidence="2" id="KW-1003">Cell membrane</keyword>
<name>A0A7V0Q6I2_UNCW3</name>
<organism evidence="7">
    <name type="scientific">candidate division WOR-3 bacterium</name>
    <dbReference type="NCBI Taxonomy" id="2052148"/>
    <lineage>
        <taxon>Bacteria</taxon>
        <taxon>Bacteria division WOR-3</taxon>
    </lineage>
</organism>
<feature type="transmembrane region" description="Helical" evidence="6">
    <location>
        <begin position="117"/>
        <end position="135"/>
    </location>
</feature>
<feature type="transmembrane region" description="Helical" evidence="6">
    <location>
        <begin position="329"/>
        <end position="349"/>
    </location>
</feature>
<dbReference type="AlphaFoldDB" id="A0A7V0Q6I2"/>
<feature type="transmembrane region" description="Helical" evidence="6">
    <location>
        <begin position="147"/>
        <end position="169"/>
    </location>
</feature>
<feature type="transmembrane region" description="Helical" evidence="6">
    <location>
        <begin position="253"/>
        <end position="276"/>
    </location>
</feature>
<gene>
    <name evidence="7" type="ORF">ENH14_02975</name>
</gene>
<accession>A0A7V0Q6I2</accession>
<feature type="transmembrane region" description="Helical" evidence="6">
    <location>
        <begin position="214"/>
        <end position="233"/>
    </location>
</feature>
<dbReference type="Pfam" id="PF01943">
    <property type="entry name" value="Polysacc_synt"/>
    <property type="match status" value="1"/>
</dbReference>
<feature type="transmembrane region" description="Helical" evidence="6">
    <location>
        <begin position="81"/>
        <end position="102"/>
    </location>
</feature>
<evidence type="ECO:0000256" key="2">
    <source>
        <dbReference type="ARBA" id="ARBA00022475"/>
    </source>
</evidence>
<feature type="transmembrane region" description="Helical" evidence="6">
    <location>
        <begin position="39"/>
        <end position="60"/>
    </location>
</feature>
<proteinExistence type="predicted"/>
<reference evidence="7" key="1">
    <citation type="journal article" date="2020" name="mSystems">
        <title>Genome- and Community-Level Interaction Insights into Carbon Utilization and Element Cycling Functions of Hydrothermarchaeota in Hydrothermal Sediment.</title>
        <authorList>
            <person name="Zhou Z."/>
            <person name="Liu Y."/>
            <person name="Xu W."/>
            <person name="Pan J."/>
            <person name="Luo Z.H."/>
            <person name="Li M."/>
        </authorList>
    </citation>
    <scope>NUCLEOTIDE SEQUENCE [LARGE SCALE GENOMIC DNA]</scope>
    <source>
        <strain evidence="7">HyVt-28</strain>
    </source>
</reference>
<dbReference type="PANTHER" id="PTHR30250:SF11">
    <property type="entry name" value="O-ANTIGEN TRANSPORTER-RELATED"/>
    <property type="match status" value="1"/>
</dbReference>
<dbReference type="EMBL" id="DRDR01000127">
    <property type="protein sequence ID" value="HDL60400.1"/>
    <property type="molecule type" value="Genomic_DNA"/>
</dbReference>
<evidence type="ECO:0000313" key="7">
    <source>
        <dbReference type="EMBL" id="HDL60400.1"/>
    </source>
</evidence>
<feature type="transmembrane region" description="Helical" evidence="6">
    <location>
        <begin position="297"/>
        <end position="317"/>
    </location>
</feature>